<dbReference type="GO" id="GO:0008976">
    <property type="term" value="F:polyphosphate kinase activity"/>
    <property type="evidence" value="ECO:0007669"/>
    <property type="project" value="UniProtKB-EC"/>
</dbReference>
<dbReference type="SUPFAM" id="SSF143724">
    <property type="entry name" value="PHP14-like"/>
    <property type="match status" value="1"/>
</dbReference>
<gene>
    <name evidence="11" type="primary">ppk_2</name>
    <name evidence="11" type="ORF">McpCs1_16530</name>
</gene>
<dbReference type="CDD" id="cd09168">
    <property type="entry name" value="PLDc_PaPPK1_C2_like"/>
    <property type="match status" value="1"/>
</dbReference>
<evidence type="ECO:0000256" key="6">
    <source>
        <dbReference type="RuleBase" id="RU003800"/>
    </source>
</evidence>
<comment type="function">
    <text evidence="6">Catalyzes the reversible transfer of the terminal phosphate of ATP to form a long-chain polyphosphate (polyP).</text>
</comment>
<keyword evidence="2 6" id="KW-0808">Transferase</keyword>
<dbReference type="NCBIfam" id="TIGR03705">
    <property type="entry name" value="poly_P_kin"/>
    <property type="match status" value="1"/>
</dbReference>
<evidence type="ECO:0000256" key="4">
    <source>
        <dbReference type="ARBA" id="ARBA00022777"/>
    </source>
</evidence>
<dbReference type="Gene3D" id="3.30.870.10">
    <property type="entry name" value="Endonuclease Chain A"/>
    <property type="match status" value="2"/>
</dbReference>
<protein>
    <recommendedName>
        <fullName evidence="6">Polyphosphate kinase</fullName>
        <ecNumber evidence="6">2.7.4.1</ecNumber>
    </recommendedName>
</protein>
<evidence type="ECO:0000256" key="1">
    <source>
        <dbReference type="ARBA" id="ARBA00022553"/>
    </source>
</evidence>
<evidence type="ECO:0000259" key="9">
    <source>
        <dbReference type="Pfam" id="PF13090"/>
    </source>
</evidence>
<reference evidence="11 12" key="1">
    <citation type="submission" date="2023-06" db="EMBL/GenBank/DDBJ databases">
        <title>Genome sequence of Methancorpusculaceae sp. Cs1.</title>
        <authorList>
            <person name="Protasov E."/>
            <person name="Platt K."/>
            <person name="Poehlein A."/>
            <person name="Daniel R."/>
            <person name="Brune A."/>
        </authorList>
    </citation>
    <scope>NUCLEOTIDE SEQUENCE [LARGE SCALE GENOMIC DNA]</scope>
    <source>
        <strain evidence="11 12">Cs1</strain>
    </source>
</reference>
<proteinExistence type="inferred from homology"/>
<keyword evidence="1 6" id="KW-0597">Phosphoprotein</keyword>
<dbReference type="Gene3D" id="3.30.1840.10">
    <property type="entry name" value="Polyphosphate kinase middle domain"/>
    <property type="match status" value="1"/>
</dbReference>
<comment type="PTM">
    <text evidence="6">An intermediate of this reaction is the autophosphorylated ppk in which a phosphate is covalently linked to a histidine residue through a N-P bond.</text>
</comment>
<dbReference type="EC" id="2.7.4.1" evidence="6"/>
<dbReference type="SUPFAM" id="SSF56024">
    <property type="entry name" value="Phospholipase D/nuclease"/>
    <property type="match status" value="2"/>
</dbReference>
<dbReference type="GO" id="GO:0006799">
    <property type="term" value="P:polyphosphate biosynthetic process"/>
    <property type="evidence" value="ECO:0007669"/>
    <property type="project" value="InterPro"/>
</dbReference>
<dbReference type="Pfam" id="PF02503">
    <property type="entry name" value="PP_kinase"/>
    <property type="match status" value="1"/>
</dbReference>
<accession>A0AAE4MHB9</accession>
<dbReference type="InterPro" id="IPR024953">
    <property type="entry name" value="PP_kinase_middle"/>
</dbReference>
<evidence type="ECO:0000256" key="5">
    <source>
        <dbReference type="ARBA" id="ARBA00022840"/>
    </source>
</evidence>
<dbReference type="GO" id="GO:0005524">
    <property type="term" value="F:ATP binding"/>
    <property type="evidence" value="ECO:0007669"/>
    <property type="project" value="UniProtKB-KW"/>
</dbReference>
<dbReference type="EMBL" id="JAWDKB010000007">
    <property type="protein sequence ID" value="MDV0444251.1"/>
    <property type="molecule type" value="Genomic_DNA"/>
</dbReference>
<dbReference type="InterPro" id="IPR036830">
    <property type="entry name" value="PP_kinase_middle_dom_sf"/>
</dbReference>
<feature type="domain" description="Polyphosphate kinase middle" evidence="7">
    <location>
        <begin position="184"/>
        <end position="320"/>
    </location>
</feature>
<dbReference type="Pfam" id="PF13090">
    <property type="entry name" value="PP_kinase_C"/>
    <property type="match status" value="1"/>
</dbReference>
<dbReference type="Pfam" id="PF17941">
    <property type="entry name" value="PP_kinase_C_1"/>
    <property type="match status" value="1"/>
</dbReference>
<dbReference type="RefSeq" id="WP_338096749.1">
    <property type="nucleotide sequence ID" value="NZ_JAWDKB010000007.1"/>
</dbReference>
<dbReference type="PIRSF" id="PIRSF015589">
    <property type="entry name" value="PP_kinase"/>
    <property type="match status" value="1"/>
</dbReference>
<dbReference type="Gene3D" id="1.20.58.310">
    <property type="entry name" value="Polyphosphate kinase N-terminal domain"/>
    <property type="match status" value="1"/>
</dbReference>
<evidence type="ECO:0000313" key="12">
    <source>
        <dbReference type="Proteomes" id="UP001283212"/>
    </source>
</evidence>
<evidence type="ECO:0000313" key="11">
    <source>
        <dbReference type="EMBL" id="MDV0444251.1"/>
    </source>
</evidence>
<evidence type="ECO:0000259" key="10">
    <source>
        <dbReference type="Pfam" id="PF17941"/>
    </source>
</evidence>
<dbReference type="PANTHER" id="PTHR30218">
    <property type="entry name" value="POLYPHOSPHATE KINASE"/>
    <property type="match status" value="1"/>
</dbReference>
<comment type="caution">
    <text evidence="11">The sequence shown here is derived from an EMBL/GenBank/DDBJ whole genome shotgun (WGS) entry which is preliminary data.</text>
</comment>
<name>A0AAE4MHB9_9EURY</name>
<dbReference type="PANTHER" id="PTHR30218:SF0">
    <property type="entry name" value="POLYPHOSPHATE KINASE"/>
    <property type="match status" value="1"/>
</dbReference>
<dbReference type="InterPro" id="IPR003414">
    <property type="entry name" value="PP_kinase"/>
</dbReference>
<feature type="domain" description="Polyphosphate kinase C-terminal" evidence="10">
    <location>
        <begin position="346"/>
        <end position="510"/>
    </location>
</feature>
<keyword evidence="3" id="KW-0547">Nucleotide-binding</keyword>
<organism evidence="11 12">
    <name type="scientific">Methanorbis rubei</name>
    <dbReference type="NCBI Taxonomy" id="3028300"/>
    <lineage>
        <taxon>Archaea</taxon>
        <taxon>Methanobacteriati</taxon>
        <taxon>Methanobacteriota</taxon>
        <taxon>Stenosarchaea group</taxon>
        <taxon>Methanomicrobia</taxon>
        <taxon>Methanomicrobiales</taxon>
        <taxon>Methanocorpusculaceae</taxon>
        <taxon>Methanorbis</taxon>
    </lineage>
</organism>
<dbReference type="AlphaFoldDB" id="A0AAE4MHB9"/>
<dbReference type="InterPro" id="IPR036832">
    <property type="entry name" value="PPK_N_dom_sf"/>
</dbReference>
<keyword evidence="4 11" id="KW-0418">Kinase</keyword>
<dbReference type="Pfam" id="PF13089">
    <property type="entry name" value="PP_kinase_N"/>
    <property type="match status" value="1"/>
</dbReference>
<comment type="catalytic activity">
    <reaction evidence="6">
        <text>[phosphate](n) + ATP = [phosphate](n+1) + ADP</text>
        <dbReference type="Rhea" id="RHEA:19573"/>
        <dbReference type="Rhea" id="RHEA-COMP:9859"/>
        <dbReference type="Rhea" id="RHEA-COMP:14280"/>
        <dbReference type="ChEBI" id="CHEBI:16838"/>
        <dbReference type="ChEBI" id="CHEBI:30616"/>
        <dbReference type="ChEBI" id="CHEBI:456216"/>
        <dbReference type="EC" id="2.7.4.1"/>
    </reaction>
</comment>
<feature type="domain" description="Polyphosphate kinase N-terminal" evidence="8">
    <location>
        <begin position="31"/>
        <end position="135"/>
    </location>
</feature>
<dbReference type="InterPro" id="IPR041108">
    <property type="entry name" value="PP_kinase_C_1"/>
</dbReference>
<dbReference type="InterPro" id="IPR025200">
    <property type="entry name" value="PPK_C_dom2"/>
</dbReference>
<dbReference type="InterPro" id="IPR025198">
    <property type="entry name" value="PPK_N_dom"/>
</dbReference>
<evidence type="ECO:0000259" key="7">
    <source>
        <dbReference type="Pfam" id="PF02503"/>
    </source>
</evidence>
<evidence type="ECO:0000256" key="3">
    <source>
        <dbReference type="ARBA" id="ARBA00022741"/>
    </source>
</evidence>
<sequence>MGKKHKKKEKEEKNSKSLVEKTALCDDCGRYFNRELSWLKFNERILEEARNIRNPLLERVAFLGIVAGNLDEFFMVRVPAYQRGATRQSDEFEEVVGSRTQLEMIYDRTIFMMRIASWVWAKELKPELEKEGIVFQKYAKISESEKHTLRKELSAILAETPVNIIRGDRFQDIEQNDYLKGMGLLAKSDQGLAVIPLQDILDKYGRYAKVGKRKVSYLFREDVLRKNYDLFLPGESTSAVVPIRITRDSDLNLKGDDADDLISAIKAAPETLAKKLPSRLETEQWLPFGYTTHLVDALSLLPELVYDVPSPLGLADLKKFPVTRPELKFSAYEPSLPVGLANTREIFSHLADRDIMLFTPYNSFDGLVNFLNAAANDDAVQKIQMTLYRLGSESPVVAALIAAAKNGKDVTVVIELKASFDEEENFQWATTLAENGVTVIHGFPGLKVHAKCCLVTRLEDDKPVRYGTVSTGNYNAKTAKIYSDISLFTADSSICRDISLLFSHLAGEEKKPEYKQLIVSPYFMEDQLLSLIKRETEHHKAGSHGYIALKTNSLTHRPIINALYEASNAGVKIDLIVRGICMLRPGVPNLSENIRVTSVVGRFLEHSRIFYFRNDGDEQVFIGSPDMMSRNLKRRVEIICPVHDRRIKNVIVNKILPTFIHDSVQGYVLQHNGVYLPPKHLASHTGSQQQFIEMRSVWW</sequence>
<comment type="similarity">
    <text evidence="6">Belongs to the polyphosphate kinase 1 (PPK1) family.</text>
</comment>
<dbReference type="GO" id="GO:0009358">
    <property type="term" value="C:polyphosphate kinase complex"/>
    <property type="evidence" value="ECO:0007669"/>
    <property type="project" value="InterPro"/>
</dbReference>
<evidence type="ECO:0000259" key="8">
    <source>
        <dbReference type="Pfam" id="PF13089"/>
    </source>
</evidence>
<feature type="domain" description="Polyphosphate kinase C-terminal" evidence="9">
    <location>
        <begin position="517"/>
        <end position="679"/>
    </location>
</feature>
<keyword evidence="5" id="KW-0067">ATP-binding</keyword>
<evidence type="ECO:0000256" key="2">
    <source>
        <dbReference type="ARBA" id="ARBA00022679"/>
    </source>
</evidence>
<dbReference type="Proteomes" id="UP001283212">
    <property type="component" value="Unassembled WGS sequence"/>
</dbReference>
<dbReference type="SUPFAM" id="SSF140356">
    <property type="entry name" value="PPK N-terminal domain-like"/>
    <property type="match status" value="1"/>
</dbReference>
<keyword evidence="12" id="KW-1185">Reference proteome</keyword>